<dbReference type="Proteomes" id="UP001154329">
    <property type="component" value="Chromosome 1"/>
</dbReference>
<evidence type="ECO:0000256" key="1">
    <source>
        <dbReference type="SAM" id="MobiDB-lite"/>
    </source>
</evidence>
<name>A0A9P0IQ53_APHGO</name>
<dbReference type="AlphaFoldDB" id="A0A9P0IQ53"/>
<feature type="compositionally biased region" description="Polar residues" evidence="1">
    <location>
        <begin position="133"/>
        <end position="145"/>
    </location>
</feature>
<evidence type="ECO:0000313" key="3">
    <source>
        <dbReference type="Proteomes" id="UP001154329"/>
    </source>
</evidence>
<gene>
    <name evidence="2" type="ORF">APHIGO_LOCUS1927</name>
</gene>
<sequence>MDDYIQGAIEELRKYEKNYHLVIHQQNTINKRVKSNSIWTKHSTPSLTTSKVSLPVDKPKKKNRNIENIDYLLAKMKNIQERYGFKPMIFKPTAKIINKLPIVRRVKMSKKHAVPSRLTSISMPMNRPKIMKNNISFNSSGTLKNGSKPAWKF</sequence>
<accession>A0A9P0IQ53</accession>
<reference evidence="2" key="1">
    <citation type="submission" date="2022-02" db="EMBL/GenBank/DDBJ databases">
        <authorList>
            <person name="King R."/>
        </authorList>
    </citation>
    <scope>NUCLEOTIDE SEQUENCE</scope>
</reference>
<evidence type="ECO:0000313" key="2">
    <source>
        <dbReference type="EMBL" id="CAH1712263.1"/>
    </source>
</evidence>
<proteinExistence type="predicted"/>
<protein>
    <submittedName>
        <fullName evidence="2">Uncharacterized protein</fullName>
    </submittedName>
</protein>
<organism evidence="2 3">
    <name type="scientific">Aphis gossypii</name>
    <name type="common">Cotton aphid</name>
    <dbReference type="NCBI Taxonomy" id="80765"/>
    <lineage>
        <taxon>Eukaryota</taxon>
        <taxon>Metazoa</taxon>
        <taxon>Ecdysozoa</taxon>
        <taxon>Arthropoda</taxon>
        <taxon>Hexapoda</taxon>
        <taxon>Insecta</taxon>
        <taxon>Pterygota</taxon>
        <taxon>Neoptera</taxon>
        <taxon>Paraneoptera</taxon>
        <taxon>Hemiptera</taxon>
        <taxon>Sternorrhyncha</taxon>
        <taxon>Aphidomorpha</taxon>
        <taxon>Aphidoidea</taxon>
        <taxon>Aphididae</taxon>
        <taxon>Aphidini</taxon>
        <taxon>Aphis</taxon>
        <taxon>Aphis</taxon>
    </lineage>
</organism>
<dbReference type="EMBL" id="OU899034">
    <property type="protein sequence ID" value="CAH1712263.1"/>
    <property type="molecule type" value="Genomic_DNA"/>
</dbReference>
<reference evidence="2" key="2">
    <citation type="submission" date="2022-10" db="EMBL/GenBank/DDBJ databases">
        <authorList>
            <consortium name="ENA_rothamsted_submissions"/>
            <consortium name="culmorum"/>
            <person name="King R."/>
        </authorList>
    </citation>
    <scope>NUCLEOTIDE SEQUENCE</scope>
</reference>
<keyword evidence="3" id="KW-1185">Reference proteome</keyword>
<feature type="region of interest" description="Disordered" evidence="1">
    <location>
        <begin position="132"/>
        <end position="153"/>
    </location>
</feature>